<dbReference type="Pfam" id="PF03181">
    <property type="entry name" value="BURP"/>
    <property type="match status" value="1"/>
</dbReference>
<accession>A0A4Y1RYH7</accession>
<dbReference type="AlphaFoldDB" id="A0A4Y1RYH7"/>
<dbReference type="SMART" id="SM01045">
    <property type="entry name" value="BURP"/>
    <property type="match status" value="1"/>
</dbReference>
<feature type="transmembrane region" description="Helical" evidence="2">
    <location>
        <begin position="26"/>
        <end position="51"/>
    </location>
</feature>
<sequence length="353" mass="39222">AFEQQPRRFLPVGLPGLLRPTPCPGWTWLAGAAIWPLSPLLPGYALCGGLALKMNKMARTFNKGRNMASGLALWSSLLHLLVLVMCVQGTGGRKMSETQDGDGHETTHTEHARAHHPSSHIHHHMDPSFMIFFTLEDLKEGKTMAIYFPKRNPSKSPHLLPREEADQIPFSSKHLLHLLHFFSFSQDSPQAKAMEDTLRQCEIEPIKGEIKSCSTSLESMLDFTRGVFGLDTPFSVVATTHLTNSTTNFQNYTILEEPKEILAPKMVACHTMPYPYAVFYCHSQKSVNKVFKVLLGGEDGDRVEAVAVCHLDTSQWSPNHASFSVLRTKPGASAVCHFFPADNLVWVPASTSM</sequence>
<dbReference type="InterPro" id="IPR044816">
    <property type="entry name" value="BURP"/>
</dbReference>
<keyword evidence="2" id="KW-0812">Transmembrane</keyword>
<dbReference type="InterPro" id="IPR004873">
    <property type="entry name" value="BURP_dom"/>
</dbReference>
<dbReference type="PANTHER" id="PTHR31236:SF32">
    <property type="entry name" value="BURP DOMAIN PROTEIN USPL1-LIKE"/>
    <property type="match status" value="1"/>
</dbReference>
<evidence type="ECO:0000256" key="1">
    <source>
        <dbReference type="SAM" id="MobiDB-lite"/>
    </source>
</evidence>
<dbReference type="PANTHER" id="PTHR31236">
    <property type="entry name" value="BURP DOMAIN PROTEIN USPL1-LIKE"/>
    <property type="match status" value="1"/>
</dbReference>
<feature type="domain" description="BURP" evidence="3">
    <location>
        <begin position="132"/>
        <end position="349"/>
    </location>
</feature>
<reference evidence="4" key="1">
    <citation type="journal article" date="2019" name="Science">
        <title>Mutation of a bHLH transcription factor allowed almond domestication.</title>
        <authorList>
            <person name="Sanchez-Perez R."/>
            <person name="Pavan S."/>
            <person name="Mazzeo R."/>
            <person name="Moldovan C."/>
            <person name="Aiese Cigliano R."/>
            <person name="Del Cueto J."/>
            <person name="Ricciardi F."/>
            <person name="Lotti C."/>
            <person name="Ricciardi L."/>
            <person name="Dicenta F."/>
            <person name="Lopez-Marques R.L."/>
            <person name="Lindberg Moller B."/>
        </authorList>
    </citation>
    <scope>NUCLEOTIDE SEQUENCE</scope>
</reference>
<dbReference type="EMBL" id="AP019304">
    <property type="protein sequence ID" value="BBH09421.1"/>
    <property type="molecule type" value="Genomic_DNA"/>
</dbReference>
<evidence type="ECO:0000259" key="3">
    <source>
        <dbReference type="PROSITE" id="PS51277"/>
    </source>
</evidence>
<evidence type="ECO:0000256" key="2">
    <source>
        <dbReference type="SAM" id="Phobius"/>
    </source>
</evidence>
<dbReference type="PROSITE" id="PS51277">
    <property type="entry name" value="BURP"/>
    <property type="match status" value="1"/>
</dbReference>
<evidence type="ECO:0000313" key="4">
    <source>
        <dbReference type="EMBL" id="BBH09421.1"/>
    </source>
</evidence>
<gene>
    <name evidence="4" type="ORF">Prudu_021914</name>
</gene>
<proteinExistence type="predicted"/>
<feature type="non-terminal residue" evidence="4">
    <location>
        <position position="1"/>
    </location>
</feature>
<feature type="compositionally biased region" description="Basic and acidic residues" evidence="1">
    <location>
        <begin position="94"/>
        <end position="112"/>
    </location>
</feature>
<organism evidence="4">
    <name type="scientific">Prunus dulcis</name>
    <name type="common">Almond</name>
    <name type="synonym">Amygdalus dulcis</name>
    <dbReference type="NCBI Taxonomy" id="3755"/>
    <lineage>
        <taxon>Eukaryota</taxon>
        <taxon>Viridiplantae</taxon>
        <taxon>Streptophyta</taxon>
        <taxon>Embryophyta</taxon>
        <taxon>Tracheophyta</taxon>
        <taxon>Spermatophyta</taxon>
        <taxon>Magnoliopsida</taxon>
        <taxon>eudicotyledons</taxon>
        <taxon>Gunneridae</taxon>
        <taxon>Pentapetalae</taxon>
        <taxon>rosids</taxon>
        <taxon>fabids</taxon>
        <taxon>Rosales</taxon>
        <taxon>Rosaceae</taxon>
        <taxon>Amygdaloideae</taxon>
        <taxon>Amygdaleae</taxon>
        <taxon>Prunus</taxon>
    </lineage>
</organism>
<name>A0A4Y1RYH7_PRUDU</name>
<keyword evidence="2" id="KW-1133">Transmembrane helix</keyword>
<keyword evidence="2" id="KW-0472">Membrane</keyword>
<feature type="transmembrane region" description="Helical" evidence="2">
    <location>
        <begin position="71"/>
        <end position="91"/>
    </location>
</feature>
<protein>
    <recommendedName>
        <fullName evidence="3">BURP domain-containing protein</fullName>
    </recommendedName>
</protein>
<feature type="region of interest" description="Disordered" evidence="1">
    <location>
        <begin position="93"/>
        <end position="121"/>
    </location>
</feature>